<dbReference type="GO" id="GO:0009403">
    <property type="term" value="P:toxin biosynthetic process"/>
    <property type="evidence" value="ECO:0007669"/>
    <property type="project" value="InterPro"/>
</dbReference>
<dbReference type="Pfam" id="PF02674">
    <property type="entry name" value="Colicin_V"/>
    <property type="match status" value="1"/>
</dbReference>
<dbReference type="PANTHER" id="PTHR36926:SF1">
    <property type="entry name" value="COLICIN V PRODUCTION PROTEIN"/>
    <property type="match status" value="1"/>
</dbReference>
<evidence type="ECO:0000313" key="8">
    <source>
        <dbReference type="Proteomes" id="UP000634139"/>
    </source>
</evidence>
<evidence type="ECO:0000256" key="1">
    <source>
        <dbReference type="ARBA" id="ARBA00004141"/>
    </source>
</evidence>
<dbReference type="RefSeq" id="WP_189540140.1">
    <property type="nucleotide sequence ID" value="NZ_BMZD01000003.1"/>
</dbReference>
<evidence type="ECO:0000256" key="3">
    <source>
        <dbReference type="ARBA" id="ARBA00022989"/>
    </source>
</evidence>
<dbReference type="InterPro" id="IPR052719">
    <property type="entry name" value="CvpA-like"/>
</dbReference>
<keyword evidence="5" id="KW-0175">Coiled coil</keyword>
<evidence type="ECO:0000256" key="4">
    <source>
        <dbReference type="ARBA" id="ARBA00023136"/>
    </source>
</evidence>
<feature type="transmembrane region" description="Helical" evidence="6">
    <location>
        <begin position="103"/>
        <end position="125"/>
    </location>
</feature>
<comment type="caution">
    <text evidence="7">The sequence shown here is derived from an EMBL/GenBank/DDBJ whole genome shotgun (WGS) entry which is preliminary data.</text>
</comment>
<evidence type="ECO:0008006" key="9">
    <source>
        <dbReference type="Google" id="ProtNLM"/>
    </source>
</evidence>
<evidence type="ECO:0000256" key="5">
    <source>
        <dbReference type="SAM" id="Coils"/>
    </source>
</evidence>
<sequence>MTGFDIAVLVLIGMGAITGFLRGFVQEVLALAAWVVSMVAIRNLHTPLAEALIPHVGTESGAAVLAFALLLLVPFAIFKLLATRMGEASRNSVLGPIDRLIGFGFGAIKGALITVVGFSVLVLGYDTVWGPGGRPDWIKLSRSYPFVNAASEELVQMIAERRKAAAEEEARQLKEDEARAARKD</sequence>
<keyword evidence="4 6" id="KW-0472">Membrane</keyword>
<keyword evidence="8" id="KW-1185">Reference proteome</keyword>
<dbReference type="PANTHER" id="PTHR36926">
    <property type="entry name" value="COLICIN V PRODUCTION PROTEIN"/>
    <property type="match status" value="1"/>
</dbReference>
<proteinExistence type="predicted"/>
<name>A0A918RGI3_9SPHN</name>
<protein>
    <recommendedName>
        <fullName evidence="9">Membrane protein required for colicin V production</fullName>
    </recommendedName>
</protein>
<evidence type="ECO:0000256" key="2">
    <source>
        <dbReference type="ARBA" id="ARBA00022692"/>
    </source>
</evidence>
<organism evidence="7 8">
    <name type="scientific">Novosphingobium arvoryzae</name>
    <dbReference type="NCBI Taxonomy" id="1256514"/>
    <lineage>
        <taxon>Bacteria</taxon>
        <taxon>Pseudomonadati</taxon>
        <taxon>Pseudomonadota</taxon>
        <taxon>Alphaproteobacteria</taxon>
        <taxon>Sphingomonadales</taxon>
        <taxon>Sphingomonadaceae</taxon>
        <taxon>Novosphingobium</taxon>
    </lineage>
</organism>
<feature type="transmembrane region" description="Helical" evidence="6">
    <location>
        <begin position="31"/>
        <end position="49"/>
    </location>
</feature>
<dbReference type="CDD" id="cd22249">
    <property type="entry name" value="UDM1_RNF168_RNF169-like"/>
    <property type="match status" value="1"/>
</dbReference>
<feature type="transmembrane region" description="Helical" evidence="6">
    <location>
        <begin position="61"/>
        <end position="82"/>
    </location>
</feature>
<reference evidence="7" key="2">
    <citation type="submission" date="2020-09" db="EMBL/GenBank/DDBJ databases">
        <authorList>
            <person name="Sun Q."/>
            <person name="Kim S."/>
        </authorList>
    </citation>
    <scope>NUCLEOTIDE SEQUENCE</scope>
    <source>
        <strain evidence="7">KCTC 32422</strain>
    </source>
</reference>
<dbReference type="EMBL" id="BMZD01000003">
    <property type="protein sequence ID" value="GGZ95821.1"/>
    <property type="molecule type" value="Genomic_DNA"/>
</dbReference>
<dbReference type="AlphaFoldDB" id="A0A918RGI3"/>
<feature type="coiled-coil region" evidence="5">
    <location>
        <begin position="147"/>
        <end position="184"/>
    </location>
</feature>
<evidence type="ECO:0000313" key="7">
    <source>
        <dbReference type="EMBL" id="GGZ95821.1"/>
    </source>
</evidence>
<keyword evidence="3 6" id="KW-1133">Transmembrane helix</keyword>
<reference evidence="7" key="1">
    <citation type="journal article" date="2014" name="Int. J. Syst. Evol. Microbiol.">
        <title>Complete genome sequence of Corynebacterium casei LMG S-19264T (=DSM 44701T), isolated from a smear-ripened cheese.</title>
        <authorList>
            <consortium name="US DOE Joint Genome Institute (JGI-PGF)"/>
            <person name="Walter F."/>
            <person name="Albersmeier A."/>
            <person name="Kalinowski J."/>
            <person name="Ruckert C."/>
        </authorList>
    </citation>
    <scope>NUCLEOTIDE SEQUENCE</scope>
    <source>
        <strain evidence="7">KCTC 32422</strain>
    </source>
</reference>
<gene>
    <name evidence="7" type="ORF">GCM10011617_15330</name>
</gene>
<dbReference type="InterPro" id="IPR003825">
    <property type="entry name" value="Colicin-V_CvpA"/>
</dbReference>
<dbReference type="GO" id="GO:0016020">
    <property type="term" value="C:membrane"/>
    <property type="evidence" value="ECO:0007669"/>
    <property type="project" value="UniProtKB-SubCell"/>
</dbReference>
<comment type="subcellular location">
    <subcellularLocation>
        <location evidence="1">Membrane</location>
        <topology evidence="1">Multi-pass membrane protein</topology>
    </subcellularLocation>
</comment>
<evidence type="ECO:0000256" key="6">
    <source>
        <dbReference type="SAM" id="Phobius"/>
    </source>
</evidence>
<keyword evidence="2 6" id="KW-0812">Transmembrane</keyword>
<dbReference type="Proteomes" id="UP000634139">
    <property type="component" value="Unassembled WGS sequence"/>
</dbReference>
<feature type="transmembrane region" description="Helical" evidence="6">
    <location>
        <begin position="6"/>
        <end position="24"/>
    </location>
</feature>
<accession>A0A918RGI3</accession>